<gene>
    <name evidence="1" type="ORF">CH330_06460</name>
</gene>
<comment type="caution">
    <text evidence="1">The sequence shown here is derived from an EMBL/GenBank/DDBJ whole genome shotgun (WGS) entry which is preliminary data.</text>
</comment>
<protein>
    <submittedName>
        <fullName evidence="1">Uncharacterized protein</fullName>
    </submittedName>
</protein>
<name>A0A235BSL2_UNCW3</name>
<feature type="non-terminal residue" evidence="1">
    <location>
        <position position="1"/>
    </location>
</feature>
<sequence length="177" mass="19667">PYKRSKKNPIFSFYQYPGNGPIKLPNPIVVVHERASAAGCAEETHPTISVLSLLSLDEQADPSNAKQIRLIAPLSVLRHPDVGRSFVEPSLFVFIHDDYGGAKKCSVVRDKVVRKGPPEWFKGMLEVGTKKKKVQFACFMVPLNEFSKDRVEKGDADLAAIIDDKIVQRLGGMLSEF</sequence>
<dbReference type="AlphaFoldDB" id="A0A235BSL2"/>
<dbReference type="EMBL" id="NOZP01000117">
    <property type="protein sequence ID" value="OYD15201.1"/>
    <property type="molecule type" value="Genomic_DNA"/>
</dbReference>
<proteinExistence type="predicted"/>
<evidence type="ECO:0000313" key="1">
    <source>
        <dbReference type="EMBL" id="OYD15201.1"/>
    </source>
</evidence>
<evidence type="ECO:0000313" key="2">
    <source>
        <dbReference type="Proteomes" id="UP000215559"/>
    </source>
</evidence>
<reference evidence="1 2" key="1">
    <citation type="submission" date="2017-07" db="EMBL/GenBank/DDBJ databases">
        <title>Recovery of genomes from metagenomes via a dereplication, aggregation, and scoring strategy.</title>
        <authorList>
            <person name="Sieber C.M."/>
            <person name="Probst A.J."/>
            <person name="Sharrar A."/>
            <person name="Thomas B.C."/>
            <person name="Hess M."/>
            <person name="Tringe S.G."/>
            <person name="Banfield J.F."/>
        </authorList>
    </citation>
    <scope>NUCLEOTIDE SEQUENCE [LARGE SCALE GENOMIC DNA]</scope>
    <source>
        <strain evidence="1">JGI_Cruoil_03_51_56</strain>
    </source>
</reference>
<dbReference type="Proteomes" id="UP000215559">
    <property type="component" value="Unassembled WGS sequence"/>
</dbReference>
<organism evidence="1 2">
    <name type="scientific">candidate division WOR-3 bacterium JGI_Cruoil_03_51_56</name>
    <dbReference type="NCBI Taxonomy" id="1973747"/>
    <lineage>
        <taxon>Bacteria</taxon>
        <taxon>Bacteria division WOR-3</taxon>
    </lineage>
</organism>
<accession>A0A235BSL2</accession>